<feature type="region of interest" description="Disordered" evidence="4">
    <location>
        <begin position="636"/>
        <end position="673"/>
    </location>
</feature>
<dbReference type="AlphaFoldDB" id="A0A4Y6PWT8"/>
<feature type="region of interest" description="Disordered" evidence="4">
    <location>
        <begin position="1203"/>
        <end position="1240"/>
    </location>
</feature>
<dbReference type="SMART" id="SM00028">
    <property type="entry name" value="TPR"/>
    <property type="match status" value="5"/>
</dbReference>
<dbReference type="EMBL" id="CP041186">
    <property type="protein sequence ID" value="QDG52723.1"/>
    <property type="molecule type" value="Genomic_DNA"/>
</dbReference>
<feature type="compositionally biased region" description="Low complexity" evidence="4">
    <location>
        <begin position="49"/>
        <end position="70"/>
    </location>
</feature>
<dbReference type="InterPro" id="IPR051685">
    <property type="entry name" value="Ycf3/AcsC/BcsC/TPR_MFPF"/>
</dbReference>
<keyword evidence="1" id="KW-0677">Repeat</keyword>
<evidence type="ECO:0000256" key="4">
    <source>
        <dbReference type="SAM" id="MobiDB-lite"/>
    </source>
</evidence>
<evidence type="ECO:0000256" key="2">
    <source>
        <dbReference type="ARBA" id="ARBA00022803"/>
    </source>
</evidence>
<feature type="signal peptide" evidence="5">
    <location>
        <begin position="1"/>
        <end position="33"/>
    </location>
</feature>
<proteinExistence type="predicted"/>
<dbReference type="PANTHER" id="PTHR44943:SF8">
    <property type="entry name" value="TPR REPEAT-CONTAINING PROTEIN MJ0263"/>
    <property type="match status" value="1"/>
</dbReference>
<feature type="repeat" description="TPR" evidence="3">
    <location>
        <begin position="829"/>
        <end position="862"/>
    </location>
</feature>
<feature type="compositionally biased region" description="Low complexity" evidence="4">
    <location>
        <begin position="649"/>
        <end position="664"/>
    </location>
</feature>
<accession>A0A4Y6PWT8</accession>
<sequence>MVFRKLQRSTSSSVRLAGCVLCLCVGLASPAAAQDSGGEPAQPVEQTEEAQTAEASDAEASQSEASSSDASEQEASEQEASNGEASDGEEDAEASNSESAEAEGGLAQAEKDFQEAYRRYSEEMSDYQGTVDSIVEAEYNQRIAKINRVYDRKIDNLEAVERQRRKEAIAAFEEYLRRYPDTPGYTPDALFRLAELYFEKANDDYLVADENYQSELALYEAGKRADPPKLPERDYSKTMSLFTQLITDWPDYEQADGAYYLLAYTKLQDAQDDEARQLLTELVQNYPDSRFVPEAWIRIGEYWFAYAEGPEALAKAKNAYEQAMQYPDSKFYDKALYKLAWTYYRMDDFKKAIGEFKRLVKFSDEQKQKTGRSGSVLRAEAVQYIAVSLAEEDWDLDGAVDMGFGLDRVKKYLSGDEPYEREVLVQFVDYMFENNRYAVAAETINYALSKYPRHRDNPQLHEKLILALIRDGRRDASFAERRNLLAYYGPESDWYEFQERVGHEDAVRHADNLVKDNLIQSATWFHEEAQKLKNEAVVRQDTQMLALAREKYAKAASAYEDFLARYPNDKDLYQWNFYYAECLYYSEQYVPAYEQYRVVRELDISDNKYQEKAAFNAIKSIEFKMRELAQRGEIPAKAVPGGGVEDARQAAQQQESASASAQQAGEGNDQKRVIEPEAMPAMLGKYITAMDRYVVLGLENESDPDLDLKFAFQAGKLFYDFKDYDTARERFNWIVDNYPENELAYLAGSLILETYRQEQDYTKLAAAAERLSEVIKGEQAQAIKEEVRQFKLGAMFKSAEQLFANKQYEKAAKEYQRVVNNAPDHEYAPKALNNAAVAYENIGKYESAMKLYERVYNDYPQNPLAGYALYRVAVNSERFFDFDKAVQSYTLFYDKYEGQNPQELTDMGFIIADKRQNALRSASVLTENLQRYERAAKLYEQYVRAYPSAEDSAGAQWRALKSWQKAGEPRKMMKAISTYRREFGGSADKNAKVLEAMMMVAEHYEDSGDERKATKWYEDIVEEFKKRSPEGDPASAYYAANARFLLAEESFQDWKAIEIKGSMKRQGRLLKKKIEVQKEVAKEFQEVWSYGSLEWTLASTFRIGSLYQAFAESLYNVPIPFEEGTEEFDIYRMQLDDMVIPLEDKAIQYYEQTIAKAREEKVVNEWTKKTLEELNKFMPDKYPLYKEERREVAKRARTGTSFMSADAYEASTTEPSGSALDEGSDSSGANGAAGEQGDDS</sequence>
<evidence type="ECO:0000256" key="5">
    <source>
        <dbReference type="SAM" id="SignalP"/>
    </source>
</evidence>
<evidence type="ECO:0000313" key="7">
    <source>
        <dbReference type="Proteomes" id="UP000315995"/>
    </source>
</evidence>
<dbReference type="Gene3D" id="1.25.40.10">
    <property type="entry name" value="Tetratricopeptide repeat domain"/>
    <property type="match status" value="5"/>
</dbReference>
<accession>A0A5B8Y7M0</accession>
<dbReference type="OrthoDB" id="9806825at2"/>
<dbReference type="Pfam" id="PF13432">
    <property type="entry name" value="TPR_16"/>
    <property type="match status" value="1"/>
</dbReference>
<protein>
    <submittedName>
        <fullName evidence="6">Tetratricopeptide repeat protein</fullName>
    </submittedName>
</protein>
<dbReference type="Proteomes" id="UP000315995">
    <property type="component" value="Chromosome"/>
</dbReference>
<keyword evidence="2 3" id="KW-0802">TPR repeat</keyword>
<gene>
    <name evidence="6" type="ORF">FIV42_18850</name>
</gene>
<dbReference type="PANTHER" id="PTHR44943">
    <property type="entry name" value="CELLULOSE SYNTHASE OPERON PROTEIN C"/>
    <property type="match status" value="1"/>
</dbReference>
<dbReference type="InterPro" id="IPR011990">
    <property type="entry name" value="TPR-like_helical_dom_sf"/>
</dbReference>
<evidence type="ECO:0000256" key="1">
    <source>
        <dbReference type="ARBA" id="ARBA00022737"/>
    </source>
</evidence>
<keyword evidence="5" id="KW-0732">Signal</keyword>
<dbReference type="InterPro" id="IPR019734">
    <property type="entry name" value="TPR_rpt"/>
</dbReference>
<dbReference type="PROSITE" id="PS50005">
    <property type="entry name" value="TPR"/>
    <property type="match status" value="2"/>
</dbReference>
<feature type="chain" id="PRO_5030106591" evidence="5">
    <location>
        <begin position="34"/>
        <end position="1240"/>
    </location>
</feature>
<name>A0A4Y6PWT8_PERCE</name>
<dbReference type="Pfam" id="PF13174">
    <property type="entry name" value="TPR_6"/>
    <property type="match status" value="2"/>
</dbReference>
<keyword evidence="7" id="KW-1185">Reference proteome</keyword>
<dbReference type="SUPFAM" id="SSF48452">
    <property type="entry name" value="TPR-like"/>
    <property type="match status" value="4"/>
</dbReference>
<feature type="repeat" description="TPR" evidence="3">
    <location>
        <begin position="333"/>
        <end position="366"/>
    </location>
</feature>
<feature type="region of interest" description="Disordered" evidence="4">
    <location>
        <begin position="31"/>
        <end position="107"/>
    </location>
</feature>
<organism evidence="6 7">
    <name type="scientific">Persicimonas caeni</name>
    <dbReference type="NCBI Taxonomy" id="2292766"/>
    <lineage>
        <taxon>Bacteria</taxon>
        <taxon>Deltaproteobacteria</taxon>
        <taxon>Bradymonadales</taxon>
        <taxon>Bradymonadaceae</taxon>
        <taxon>Persicimonas</taxon>
    </lineage>
</organism>
<feature type="compositionally biased region" description="Low complexity" evidence="4">
    <location>
        <begin position="94"/>
        <end position="105"/>
    </location>
</feature>
<evidence type="ECO:0000313" key="6">
    <source>
        <dbReference type="EMBL" id="QDG52723.1"/>
    </source>
</evidence>
<evidence type="ECO:0000256" key="3">
    <source>
        <dbReference type="PROSITE-ProRule" id="PRU00339"/>
    </source>
</evidence>
<reference evidence="6 7" key="1">
    <citation type="submission" date="2019-06" db="EMBL/GenBank/DDBJ databases">
        <title>Persicimonas caeni gen. nov., sp. nov., a predatory bacterium isolated from solar saltern.</title>
        <authorList>
            <person name="Wang S."/>
        </authorList>
    </citation>
    <scope>NUCLEOTIDE SEQUENCE [LARGE SCALE GENOMIC DNA]</scope>
    <source>
        <strain evidence="6 7">YN101</strain>
    </source>
</reference>